<dbReference type="AlphaFoldDB" id="A0A2M3ZTZ1"/>
<accession>A0A2M3ZTZ1</accession>
<protein>
    <submittedName>
        <fullName evidence="1">Putative secreted peptide</fullName>
    </submittedName>
</protein>
<dbReference type="EMBL" id="GGFM01011222">
    <property type="protein sequence ID" value="MBW31973.1"/>
    <property type="molecule type" value="Transcribed_RNA"/>
</dbReference>
<sequence length="110" mass="12039">MPLLLALFSLASASISPMILLTLAFASIQTFLHSYASRVGGPRQFNSNAISLHFFFTSRLPVPSPQIPRASSTSFFMSSTSRSNCVELVFLIDAILKTTNVQREAKCPAR</sequence>
<evidence type="ECO:0000313" key="1">
    <source>
        <dbReference type="EMBL" id="MBW31973.1"/>
    </source>
</evidence>
<reference evidence="1" key="1">
    <citation type="submission" date="2018-01" db="EMBL/GenBank/DDBJ databases">
        <title>An insight into the sialome of Amazonian anophelines.</title>
        <authorList>
            <person name="Ribeiro J.M."/>
            <person name="Scarpassa V."/>
            <person name="Calvo E."/>
        </authorList>
    </citation>
    <scope>NUCLEOTIDE SEQUENCE</scope>
    <source>
        <tissue evidence="1">Salivary glands</tissue>
    </source>
</reference>
<organism evidence="1">
    <name type="scientific">Anopheles braziliensis</name>
    <dbReference type="NCBI Taxonomy" id="58242"/>
    <lineage>
        <taxon>Eukaryota</taxon>
        <taxon>Metazoa</taxon>
        <taxon>Ecdysozoa</taxon>
        <taxon>Arthropoda</taxon>
        <taxon>Hexapoda</taxon>
        <taxon>Insecta</taxon>
        <taxon>Pterygota</taxon>
        <taxon>Neoptera</taxon>
        <taxon>Endopterygota</taxon>
        <taxon>Diptera</taxon>
        <taxon>Nematocera</taxon>
        <taxon>Culicoidea</taxon>
        <taxon>Culicidae</taxon>
        <taxon>Anophelinae</taxon>
        <taxon>Anopheles</taxon>
    </lineage>
</organism>
<proteinExistence type="predicted"/>
<name>A0A2M3ZTZ1_9DIPT</name>